<dbReference type="GO" id="GO:0016592">
    <property type="term" value="C:mediator complex"/>
    <property type="evidence" value="ECO:0007669"/>
    <property type="project" value="TreeGrafter"/>
</dbReference>
<feature type="compositionally biased region" description="Acidic residues" evidence="1">
    <location>
        <begin position="363"/>
        <end position="383"/>
    </location>
</feature>
<feature type="compositionally biased region" description="Low complexity" evidence="1">
    <location>
        <begin position="220"/>
        <end position="244"/>
    </location>
</feature>
<feature type="compositionally biased region" description="Basic and acidic residues" evidence="1">
    <location>
        <begin position="353"/>
        <end position="362"/>
    </location>
</feature>
<name>A0A9N8DIV0_9STRA</name>
<dbReference type="AlphaFoldDB" id="A0A9N8DIV0"/>
<organism evidence="2 3">
    <name type="scientific">Seminavis robusta</name>
    <dbReference type="NCBI Taxonomy" id="568900"/>
    <lineage>
        <taxon>Eukaryota</taxon>
        <taxon>Sar</taxon>
        <taxon>Stramenopiles</taxon>
        <taxon>Ochrophyta</taxon>
        <taxon>Bacillariophyta</taxon>
        <taxon>Bacillariophyceae</taxon>
        <taxon>Bacillariophycidae</taxon>
        <taxon>Naviculales</taxon>
        <taxon>Naviculaceae</taxon>
        <taxon>Seminavis</taxon>
    </lineage>
</organism>
<evidence type="ECO:0000256" key="1">
    <source>
        <dbReference type="SAM" id="MobiDB-lite"/>
    </source>
</evidence>
<dbReference type="PANTHER" id="PTHR46007:SF8">
    <property type="entry name" value="C2H2-TYPE DOMAIN-CONTAINING PROTEIN"/>
    <property type="match status" value="1"/>
</dbReference>
<dbReference type="Proteomes" id="UP001153069">
    <property type="component" value="Unassembled WGS sequence"/>
</dbReference>
<keyword evidence="3" id="KW-1185">Reference proteome</keyword>
<dbReference type="EMBL" id="CAICTM010000181">
    <property type="protein sequence ID" value="CAB9503972.1"/>
    <property type="molecule type" value="Genomic_DNA"/>
</dbReference>
<dbReference type="PANTHER" id="PTHR46007">
    <property type="entry name" value="MEDIATOR OF RNA POLYMERASE II TRANSCRIPTION SUBUNIT 12"/>
    <property type="match status" value="1"/>
</dbReference>
<dbReference type="OrthoDB" id="49401at2759"/>
<evidence type="ECO:0000313" key="3">
    <source>
        <dbReference type="Proteomes" id="UP001153069"/>
    </source>
</evidence>
<sequence length="664" mass="69404">MTNANEQQQAPASHLSLLAEATSRSAAAAAAGAASASGPSPAAAFHDRSLAESMLRRGLGDQGNGAGGGGGAGAGGPLREELLRQKQADSMRQAAALHAQQSNNGAGLLQQLSESQQLSQQISQQLSHSDIRSALASAQLRQAPQLSNSDIMALARTGALPGLGGIIGAGGLAGMSGGAGQRLGELELQSLEELERRQRRLASGLPPQVGGAGSLAAHVQAQNQAAQQESESAASANQSTNAANGQKASLMGGPMGVPQSDFAGEADPRASAPGDKESRRDPGSVVVPCRARGMPMDHNFKTAYFVIPENVRHGEELICSYFACRNAGVKFRYCSHCKVPVAKRNFRKRHRHGDTDKSKAIVDDDDNSVEGSVEENNDGELDDVPPKIKAKEAGNMNLIANMQDINRASAGLGSQALNGHQQRALDQLNAQQQMRDAQAVAQHAAAQDARALQERSLMMGMPNFASQASKLQNAIKDGANLPDALAQRFGGAAQAFASGLPGSVSLGATNLSAFNPAGNGGAQGQGARSKEREMFMEAQKEKWLALLASRPLTTDGDTMSAWLMEVLAVSDPSLLLGNRNIPGLGMTTMTAGEPDDKTQTKNDLGMDSVSARMMGMTNEEALKALETKRALAQAGLGAANDAGCNVSFTEWRDRKKQKKGMPKR</sequence>
<dbReference type="InterPro" id="IPR051647">
    <property type="entry name" value="Mediator_comp_sub12"/>
</dbReference>
<proteinExistence type="predicted"/>
<accession>A0A9N8DIV0</accession>
<feature type="region of interest" description="Disordered" evidence="1">
    <location>
        <begin position="348"/>
        <end position="384"/>
    </location>
</feature>
<feature type="region of interest" description="Disordered" evidence="1">
    <location>
        <begin position="204"/>
        <end position="290"/>
    </location>
</feature>
<feature type="compositionally biased region" description="Gly residues" evidence="1">
    <location>
        <begin position="60"/>
        <end position="76"/>
    </location>
</feature>
<reference evidence="2" key="1">
    <citation type="submission" date="2020-06" db="EMBL/GenBank/DDBJ databases">
        <authorList>
            <consortium name="Plant Systems Biology data submission"/>
        </authorList>
    </citation>
    <scope>NUCLEOTIDE SEQUENCE</scope>
    <source>
        <strain evidence="2">D6</strain>
    </source>
</reference>
<dbReference type="GO" id="GO:0045944">
    <property type="term" value="P:positive regulation of transcription by RNA polymerase II"/>
    <property type="evidence" value="ECO:0007669"/>
    <property type="project" value="TreeGrafter"/>
</dbReference>
<protein>
    <submittedName>
        <fullName evidence="2">Uncharacterized protein</fullName>
    </submittedName>
</protein>
<feature type="region of interest" description="Disordered" evidence="1">
    <location>
        <begin position="1"/>
        <end position="91"/>
    </location>
</feature>
<feature type="compositionally biased region" description="Low complexity" evidence="1">
    <location>
        <begin position="25"/>
        <end position="44"/>
    </location>
</feature>
<feature type="compositionally biased region" description="Basic and acidic residues" evidence="1">
    <location>
        <begin position="78"/>
        <end position="89"/>
    </location>
</feature>
<comment type="caution">
    <text evidence="2">The sequence shown here is derived from an EMBL/GenBank/DDBJ whole genome shotgun (WGS) entry which is preliminary data.</text>
</comment>
<feature type="compositionally biased region" description="Polar residues" evidence="1">
    <location>
        <begin position="1"/>
        <end position="11"/>
    </location>
</feature>
<dbReference type="GO" id="GO:0003713">
    <property type="term" value="F:transcription coactivator activity"/>
    <property type="evidence" value="ECO:0007669"/>
    <property type="project" value="TreeGrafter"/>
</dbReference>
<evidence type="ECO:0000313" key="2">
    <source>
        <dbReference type="EMBL" id="CAB9503972.1"/>
    </source>
</evidence>
<feature type="compositionally biased region" description="Basic and acidic residues" evidence="1">
    <location>
        <begin position="45"/>
        <end position="59"/>
    </location>
</feature>
<gene>
    <name evidence="2" type="ORF">SEMRO_182_G079240.1</name>
</gene>